<evidence type="ECO:0000313" key="2">
    <source>
        <dbReference type="Proteomes" id="UP001140011"/>
    </source>
</evidence>
<comment type="caution">
    <text evidence="1">The sequence shown here is derived from an EMBL/GenBank/DDBJ whole genome shotgun (WGS) entry which is preliminary data.</text>
</comment>
<dbReference type="EMBL" id="JANBUH010001026">
    <property type="protein sequence ID" value="KAJ2748611.1"/>
    <property type="molecule type" value="Genomic_DNA"/>
</dbReference>
<feature type="non-terminal residue" evidence="1">
    <location>
        <position position="1"/>
    </location>
</feature>
<name>A0A9W8L7W8_9FUNG</name>
<feature type="non-terminal residue" evidence="1">
    <location>
        <position position="53"/>
    </location>
</feature>
<sequence>TVAVSEASDFPKKNIAVVLHTPEKGHGAKAASSFSEEILGATPERHTDLELKC</sequence>
<proteinExistence type="predicted"/>
<protein>
    <submittedName>
        <fullName evidence="1">Uncharacterized protein</fullName>
    </submittedName>
</protein>
<keyword evidence="2" id="KW-1185">Reference proteome</keyword>
<gene>
    <name evidence="1" type="ORF">GGI19_006041</name>
</gene>
<dbReference type="AlphaFoldDB" id="A0A9W8L7W8"/>
<accession>A0A9W8L7W8</accession>
<organism evidence="1 2">
    <name type="scientific">Coemansia pectinata</name>
    <dbReference type="NCBI Taxonomy" id="1052879"/>
    <lineage>
        <taxon>Eukaryota</taxon>
        <taxon>Fungi</taxon>
        <taxon>Fungi incertae sedis</taxon>
        <taxon>Zoopagomycota</taxon>
        <taxon>Kickxellomycotina</taxon>
        <taxon>Kickxellomycetes</taxon>
        <taxon>Kickxellales</taxon>
        <taxon>Kickxellaceae</taxon>
        <taxon>Coemansia</taxon>
    </lineage>
</organism>
<reference evidence="1" key="1">
    <citation type="submission" date="2022-07" db="EMBL/GenBank/DDBJ databases">
        <title>Phylogenomic reconstructions and comparative analyses of Kickxellomycotina fungi.</title>
        <authorList>
            <person name="Reynolds N.K."/>
            <person name="Stajich J.E."/>
            <person name="Barry K."/>
            <person name="Grigoriev I.V."/>
            <person name="Crous P."/>
            <person name="Smith M.E."/>
        </authorList>
    </citation>
    <scope>NUCLEOTIDE SEQUENCE</scope>
    <source>
        <strain evidence="1">BCRC 34297</strain>
    </source>
</reference>
<dbReference type="OrthoDB" id="1884855at2759"/>
<evidence type="ECO:0000313" key="1">
    <source>
        <dbReference type="EMBL" id="KAJ2748611.1"/>
    </source>
</evidence>
<dbReference type="Proteomes" id="UP001140011">
    <property type="component" value="Unassembled WGS sequence"/>
</dbReference>